<dbReference type="InterPro" id="IPR051421">
    <property type="entry name" value="RNA_Proc_DNA_Dmg_Regulator"/>
</dbReference>
<comment type="similarity">
    <text evidence="2">Belongs to the SF3A3 family.</text>
</comment>
<dbReference type="PROSITE" id="PS50171">
    <property type="entry name" value="ZF_MATRIN"/>
    <property type="match status" value="1"/>
</dbReference>
<keyword evidence="6" id="KW-0862">Zinc</keyword>
<keyword evidence="10" id="KW-1185">Reference proteome</keyword>
<name>A0A433DEG0_9FUNG</name>
<dbReference type="Pfam" id="PF12108">
    <property type="entry name" value="SF3a60_bindingd"/>
    <property type="match status" value="1"/>
</dbReference>
<dbReference type="GO" id="GO:0008270">
    <property type="term" value="F:zinc ion binding"/>
    <property type="evidence" value="ECO:0007669"/>
    <property type="project" value="UniProtKB-KW"/>
</dbReference>
<evidence type="ECO:0000256" key="2">
    <source>
        <dbReference type="ARBA" id="ARBA00008776"/>
    </source>
</evidence>
<evidence type="ECO:0000259" key="8">
    <source>
        <dbReference type="PROSITE" id="PS50171"/>
    </source>
</evidence>
<evidence type="ECO:0000256" key="6">
    <source>
        <dbReference type="ARBA" id="ARBA00022833"/>
    </source>
</evidence>
<evidence type="ECO:0000256" key="5">
    <source>
        <dbReference type="ARBA" id="ARBA00022771"/>
    </source>
</evidence>
<dbReference type="AlphaFoldDB" id="A0A433DEG0"/>
<evidence type="ECO:0000256" key="3">
    <source>
        <dbReference type="ARBA" id="ARBA00022553"/>
    </source>
</evidence>
<dbReference type="PANTHER" id="PTHR12786">
    <property type="entry name" value="SPLICING FACTOR SF3A-RELATED"/>
    <property type="match status" value="1"/>
</dbReference>
<gene>
    <name evidence="9" type="ORF">BC936DRAFT_143055</name>
</gene>
<comment type="caution">
    <text evidence="9">The sequence shown here is derived from an EMBL/GenBank/DDBJ whole genome shotgun (WGS) entry which is preliminary data.</text>
</comment>
<dbReference type="InterPro" id="IPR021966">
    <property type="entry name" value="SF3a60_bindingd"/>
</dbReference>
<dbReference type="Pfam" id="PF16837">
    <property type="entry name" value="SF3A3"/>
    <property type="match status" value="1"/>
</dbReference>
<keyword evidence="3" id="KW-0597">Phosphoprotein</keyword>
<keyword evidence="7" id="KW-0539">Nucleus</keyword>
<dbReference type="PANTHER" id="PTHR12786:SF2">
    <property type="entry name" value="SPLICING FACTOR 3A SUBUNIT 3"/>
    <property type="match status" value="1"/>
</dbReference>
<dbReference type="Pfam" id="PF11931">
    <property type="entry name" value="SF3a60_Prp9_C"/>
    <property type="match status" value="1"/>
</dbReference>
<reference evidence="9 10" key="1">
    <citation type="journal article" date="2018" name="New Phytol.">
        <title>Phylogenomics of Endogonaceae and evolution of mycorrhizas within Mucoromycota.</title>
        <authorList>
            <person name="Chang Y."/>
            <person name="Desiro A."/>
            <person name="Na H."/>
            <person name="Sandor L."/>
            <person name="Lipzen A."/>
            <person name="Clum A."/>
            <person name="Barry K."/>
            <person name="Grigoriev I.V."/>
            <person name="Martin F.M."/>
            <person name="Stajich J.E."/>
            <person name="Smith M.E."/>
            <person name="Bonito G."/>
            <person name="Spatafora J.W."/>
        </authorList>
    </citation>
    <scope>NUCLEOTIDE SEQUENCE [LARGE SCALE GENOMIC DNA]</scope>
    <source>
        <strain evidence="9 10">GMNB39</strain>
    </source>
</reference>
<protein>
    <recommendedName>
        <fullName evidence="8">Matrin-type domain-containing protein</fullName>
    </recommendedName>
</protein>
<proteinExistence type="inferred from homology"/>
<dbReference type="InterPro" id="IPR024598">
    <property type="entry name" value="SF3a60/Prp9_C"/>
</dbReference>
<evidence type="ECO:0000256" key="1">
    <source>
        <dbReference type="ARBA" id="ARBA00004123"/>
    </source>
</evidence>
<organism evidence="9 10">
    <name type="scientific">Jimgerdemannia flammicorona</name>
    <dbReference type="NCBI Taxonomy" id="994334"/>
    <lineage>
        <taxon>Eukaryota</taxon>
        <taxon>Fungi</taxon>
        <taxon>Fungi incertae sedis</taxon>
        <taxon>Mucoromycota</taxon>
        <taxon>Mucoromycotina</taxon>
        <taxon>Endogonomycetes</taxon>
        <taxon>Endogonales</taxon>
        <taxon>Endogonaceae</taxon>
        <taxon>Jimgerdemannia</taxon>
    </lineage>
</organism>
<dbReference type="InterPro" id="IPR031774">
    <property type="entry name" value="SF3A3_dom"/>
</dbReference>
<dbReference type="Pfam" id="PF12874">
    <property type="entry name" value="zf-met"/>
    <property type="match status" value="1"/>
</dbReference>
<dbReference type="OrthoDB" id="2160351at2759"/>
<dbReference type="GO" id="GO:0003723">
    <property type="term" value="F:RNA binding"/>
    <property type="evidence" value="ECO:0007669"/>
    <property type="project" value="InterPro"/>
</dbReference>
<evidence type="ECO:0000256" key="4">
    <source>
        <dbReference type="ARBA" id="ARBA00022723"/>
    </source>
</evidence>
<comment type="subcellular location">
    <subcellularLocation>
        <location evidence="1">Nucleus</location>
    </subcellularLocation>
</comment>
<feature type="domain" description="Matrin-type" evidence="8">
    <location>
        <begin position="439"/>
        <end position="470"/>
    </location>
</feature>
<dbReference type="EMBL" id="RBNI01002516">
    <property type="protein sequence ID" value="RUP49218.1"/>
    <property type="molecule type" value="Genomic_DNA"/>
</dbReference>
<evidence type="ECO:0000313" key="9">
    <source>
        <dbReference type="EMBL" id="RUP49218.1"/>
    </source>
</evidence>
<evidence type="ECO:0000256" key="7">
    <source>
        <dbReference type="ARBA" id="ARBA00023242"/>
    </source>
</evidence>
<dbReference type="InterPro" id="IPR013087">
    <property type="entry name" value="Znf_C2H2_type"/>
</dbReference>
<sequence length="534" mass="62450">MESILEQQRSAHEEIERLEQAIVDQHLKNPKTHKERLTHEHRVCEFLDRISSRSHFLHNLYEDTDGARKTEIDALSGANEFSEFYARLKSVKDYHRRYPNESVEPLELEFLNQAQKEREDDGEDQTTVFLYHSPIPHLDKLFSGEEGGGRFLDLNAVFERYLNLKGVRKMDYLIYLYLETLKSYFEDFFRRAKPLFNITDLRSTARATFEEQWREGKVIGWEKQAGAEEEMESGLFCPAYSSPSLLTPFPLPLSGEKQFTKQTVYDAHLKGKKHIKAAEVLLAKGVANPDPVVLQETRAKAVREREDKDRELAWQERLVARYAEVLGEQREDTKANVERKQALTDRERTVGFDAITGELWVRYCGLNLWKLNGTVLNEILLPSKKKKLEHEQETIDITMAESDDDDEDKIYNPLKLPLGWDGKPIPYWLYKLHGLGVEYPCEICGNYVYMGRKAFDKHFQEWRHAHGMRCLGIPNTRHFHEITMIEDAYALWERLKGTGKTEEFKADVMEEFEDQDGNVFNKKTYEDLKRQGII</sequence>
<dbReference type="GO" id="GO:0000398">
    <property type="term" value="P:mRNA splicing, via spliceosome"/>
    <property type="evidence" value="ECO:0007669"/>
    <property type="project" value="InterPro"/>
</dbReference>
<keyword evidence="5" id="KW-0863">Zinc-finger</keyword>
<evidence type="ECO:0000313" key="10">
    <source>
        <dbReference type="Proteomes" id="UP000268093"/>
    </source>
</evidence>
<accession>A0A433DEG0</accession>
<dbReference type="GO" id="GO:0005681">
    <property type="term" value="C:spliceosomal complex"/>
    <property type="evidence" value="ECO:0007669"/>
    <property type="project" value="InterPro"/>
</dbReference>
<dbReference type="Proteomes" id="UP000268093">
    <property type="component" value="Unassembled WGS sequence"/>
</dbReference>
<keyword evidence="4" id="KW-0479">Metal-binding</keyword>
<dbReference type="InterPro" id="IPR000690">
    <property type="entry name" value="Matrin/U1-C_Znf_C2H2"/>
</dbReference>